<accession>A0A2N9X4I5</accession>
<feature type="non-terminal residue" evidence="3">
    <location>
        <position position="1"/>
    </location>
</feature>
<dbReference type="Pfam" id="PF03212">
    <property type="entry name" value="Pertactin"/>
    <property type="match status" value="1"/>
</dbReference>
<dbReference type="PANTHER" id="PTHR35037">
    <property type="entry name" value="C-TERMINAL REGION OF AIDA-LIKE PROTEIN"/>
    <property type="match status" value="1"/>
</dbReference>
<dbReference type="Pfam" id="PF03797">
    <property type="entry name" value="Autotransporter"/>
    <property type="match status" value="1"/>
</dbReference>
<dbReference type="InterPro" id="IPR012332">
    <property type="entry name" value="Autotransporter_pectin_lyase_C"/>
</dbReference>
<sequence>ISLFNETGGKISVTTAGKVEGKTGAGIQVVSGTAPVSDIDENGEDISSAFAVNKKAATKAGDENGQVPLGGINVVQSSGEINGVASGIDASNHESGATNIQVSGNVSATGTEIKEAEKPEAEKPEAEKPETEKPETEKPETEKPETEKPETEKPETEKLETEKLETEKLETEKLETEKLETEKLETEKPKTDKPEADKAKTEYGTGIGIIALNDGKNTTDLNISQLTESSKIEGTAGGISASNSGTGSTTITTAGTVIAKGPGELGSGISAINGETANAITITQSTGEIQGDQSGILATNMGKGSTVITTAANVIGTKGAGIQVNNKSKGTKTEIKVDQTAGNIIGGTDGISLFNETGGNITVGVAGKVTGGSGAGIATNITNSIVSSTTEKTAGISNITLNHGADVSAVSGVAIIDGDNDANVNLNGGSKVAGQINLGKGNDTLTINNGSDISGVTVLDGGNDNDTGPDSSTDKLYLNTSLRGSSEISRNGGIGIINWEDINLGESATLTLTGNLNTQNLNIGSGSELKLDNVSNSATEDSLHEVAVKGNVKNSGSINMVNGNVGDRLTIQGNYHGEKGSKLLMEVTPEQNKADKLHITGDATGTTAIDLTEVSGLGDNTAGTNGVEIVSADGKTDGEVFTLLRDHVDAGAYEYRLKKSEDNKWNLLSEKIQDTGNQIKPKTTYRKEVPLLSAVGAQLRQADSLMLADMHKRIGATPAPDERKAWGRVIANRSDIRQNGVANVRSKGNYAGLQLGSDVWTNNGLRVGGYLGYLHGNLDVDGFASGVVGKVGKNSTKSYFLGAYGNYTLDSGTYLDVVLQGARHNADIKPDNASNSKQKGHGITASVEVGQLFALGSSSWKFEPQAQIMHQWLDLNDINISGNTKVKQDHDNAWLFRLGGRLEGNYPVNKGVLRPYARLNFFYSPNGADTSSFATKAASTTLRTGASHANTEMAIGGSYEITDKVKAYGEIGHTWSNGNDAHVKSPVNGSVGLRVNW</sequence>
<dbReference type="SMART" id="SM00869">
    <property type="entry name" value="Autotransporter"/>
    <property type="match status" value="1"/>
</dbReference>
<feature type="domain" description="Autotransporter" evidence="2">
    <location>
        <begin position="718"/>
        <end position="997"/>
    </location>
</feature>
<comment type="caution">
    <text evidence="3">The sequence shown here is derived from an EMBL/GenBank/DDBJ whole genome shotgun (WGS) entry which is preliminary data.</text>
</comment>
<dbReference type="PROSITE" id="PS51208">
    <property type="entry name" value="AUTOTRANSPORTER"/>
    <property type="match status" value="1"/>
</dbReference>
<dbReference type="CDD" id="cd01344">
    <property type="entry name" value="PL2_Passenger_AT"/>
    <property type="match status" value="1"/>
</dbReference>
<dbReference type="InterPro" id="IPR006315">
    <property type="entry name" value="OM_autotransptr_brl_dom"/>
</dbReference>
<dbReference type="InterPro" id="IPR043990">
    <property type="entry name" value="AC_1"/>
</dbReference>
<dbReference type="RefSeq" id="WP_100152749.1">
    <property type="nucleotide sequence ID" value="NZ_MEIL01000030.1"/>
</dbReference>
<evidence type="ECO:0000313" key="4">
    <source>
        <dbReference type="Proteomes" id="UP000230202"/>
    </source>
</evidence>
<dbReference type="SUPFAM" id="SSF103515">
    <property type="entry name" value="Autotransporter"/>
    <property type="match status" value="1"/>
</dbReference>
<dbReference type="InterPro" id="IPR011050">
    <property type="entry name" value="Pectin_lyase_fold/virulence"/>
</dbReference>
<dbReference type="InterPro" id="IPR036709">
    <property type="entry name" value="Autotransporte_beta_dom_sf"/>
</dbReference>
<dbReference type="GO" id="GO:0019867">
    <property type="term" value="C:outer membrane"/>
    <property type="evidence" value="ECO:0007669"/>
    <property type="project" value="InterPro"/>
</dbReference>
<dbReference type="PANTHER" id="PTHR35037:SF3">
    <property type="entry name" value="C-TERMINAL REGION OF AIDA-LIKE PROTEIN"/>
    <property type="match status" value="1"/>
</dbReference>
<dbReference type="SUPFAM" id="SSF51126">
    <property type="entry name" value="Pectin lyase-like"/>
    <property type="match status" value="1"/>
</dbReference>
<dbReference type="Gene3D" id="2.40.128.130">
    <property type="entry name" value="Autotransporter beta-domain"/>
    <property type="match status" value="1"/>
</dbReference>
<evidence type="ECO:0000256" key="1">
    <source>
        <dbReference type="SAM" id="MobiDB-lite"/>
    </source>
</evidence>
<evidence type="ECO:0000313" key="3">
    <source>
        <dbReference type="EMBL" id="PIT37882.1"/>
    </source>
</evidence>
<dbReference type="NCBIfam" id="TIGR01414">
    <property type="entry name" value="autotrans_barl"/>
    <property type="match status" value="1"/>
</dbReference>
<dbReference type="InterPro" id="IPR005546">
    <property type="entry name" value="Autotransporte_beta"/>
</dbReference>
<dbReference type="AlphaFoldDB" id="A0A2N9X4I5"/>
<organism evidence="3 4">
    <name type="scientific">Snodgrassella alvi</name>
    <dbReference type="NCBI Taxonomy" id="1196083"/>
    <lineage>
        <taxon>Bacteria</taxon>
        <taxon>Pseudomonadati</taxon>
        <taxon>Pseudomonadota</taxon>
        <taxon>Betaproteobacteria</taxon>
        <taxon>Neisseriales</taxon>
        <taxon>Neisseriaceae</taxon>
        <taxon>Snodgrassella</taxon>
    </lineage>
</organism>
<dbReference type="Proteomes" id="UP000230202">
    <property type="component" value="Unassembled WGS sequence"/>
</dbReference>
<dbReference type="Gene3D" id="2.160.20.20">
    <property type="match status" value="1"/>
</dbReference>
<feature type="compositionally biased region" description="Basic and acidic residues" evidence="1">
    <location>
        <begin position="112"/>
        <end position="198"/>
    </location>
</feature>
<keyword evidence="4" id="KW-1185">Reference proteome</keyword>
<proteinExistence type="predicted"/>
<dbReference type="InterPro" id="IPR051551">
    <property type="entry name" value="Autotransporter_adhesion"/>
</dbReference>
<reference evidence="3" key="1">
    <citation type="journal article" date="2017" name="MBio">
        <title>Type VI secretion-mediated competition in the bee gut microbiome.</title>
        <authorList>
            <person name="Steele M.I."/>
            <person name="Kwong W.K."/>
            <person name="Powell J.E."/>
            <person name="Whiteley M."/>
            <person name="Moran N.A."/>
        </authorList>
    </citation>
    <scope>NUCLEOTIDE SEQUENCE [LARGE SCALE GENOMIC DNA]</scope>
    <source>
        <strain evidence="3">WkB273</strain>
    </source>
</reference>
<dbReference type="InterPro" id="IPR004899">
    <property type="entry name" value="Pertactin_central"/>
</dbReference>
<gene>
    <name evidence="3" type="ORF">BHC54_10175</name>
</gene>
<feature type="compositionally biased region" description="Polar residues" evidence="1">
    <location>
        <begin position="93"/>
        <end position="110"/>
    </location>
</feature>
<protein>
    <recommendedName>
        <fullName evidence="2">Autotransporter domain-containing protein</fullName>
    </recommendedName>
</protein>
<name>A0A2N9X4I5_9NEIS</name>
<dbReference type="EMBL" id="MEIL01000030">
    <property type="protein sequence ID" value="PIT37882.1"/>
    <property type="molecule type" value="Genomic_DNA"/>
</dbReference>
<feature type="region of interest" description="Disordered" evidence="1">
    <location>
        <begin position="88"/>
        <end position="198"/>
    </location>
</feature>
<evidence type="ECO:0000259" key="2">
    <source>
        <dbReference type="PROSITE" id="PS51208"/>
    </source>
</evidence>